<dbReference type="PROSITE" id="PS51332">
    <property type="entry name" value="B12_BINDING"/>
    <property type="match status" value="1"/>
</dbReference>
<dbReference type="GO" id="GO:0046872">
    <property type="term" value="F:metal ion binding"/>
    <property type="evidence" value="ECO:0007669"/>
    <property type="project" value="UniProtKB-KW"/>
</dbReference>
<keyword evidence="8" id="KW-1185">Reference proteome</keyword>
<dbReference type="PANTHER" id="PTHR45833:SF1">
    <property type="entry name" value="METHIONINE SYNTHASE"/>
    <property type="match status" value="1"/>
</dbReference>
<dbReference type="GO" id="GO:0005829">
    <property type="term" value="C:cytosol"/>
    <property type="evidence" value="ECO:0007669"/>
    <property type="project" value="TreeGrafter"/>
</dbReference>
<dbReference type="Pfam" id="PF02607">
    <property type="entry name" value="B12-binding_2"/>
    <property type="match status" value="1"/>
</dbReference>
<evidence type="ECO:0000313" key="8">
    <source>
        <dbReference type="Proteomes" id="UP000030700"/>
    </source>
</evidence>
<keyword evidence="2" id="KW-0479">Metal-binding</keyword>
<dbReference type="CDD" id="cd02065">
    <property type="entry name" value="B12-binding_like"/>
    <property type="match status" value="1"/>
</dbReference>
<gene>
    <name evidence="7" type="ORF">U14_04896</name>
</gene>
<evidence type="ECO:0000256" key="4">
    <source>
        <dbReference type="ARBA" id="ARBA00023285"/>
    </source>
</evidence>
<protein>
    <submittedName>
        <fullName evidence="7">Cobalamin B12-binding domain protein</fullName>
    </submittedName>
</protein>
<dbReference type="InterPro" id="IPR038719">
    <property type="entry name" value="Phycobilisome_asu/bsu_sf"/>
</dbReference>
<dbReference type="STRING" id="1499966.U14_04896"/>
<accession>A0A0S6W7D1</accession>
<dbReference type="GO" id="GO:0050667">
    <property type="term" value="P:homocysteine metabolic process"/>
    <property type="evidence" value="ECO:0007669"/>
    <property type="project" value="TreeGrafter"/>
</dbReference>
<dbReference type="Pfam" id="PF02310">
    <property type="entry name" value="B12-binding"/>
    <property type="match status" value="1"/>
</dbReference>
<dbReference type="InterPro" id="IPR006158">
    <property type="entry name" value="Cobalamin-bd"/>
</dbReference>
<dbReference type="GO" id="GO:0030089">
    <property type="term" value="C:phycobilisome"/>
    <property type="evidence" value="ECO:0007669"/>
    <property type="project" value="InterPro"/>
</dbReference>
<dbReference type="Gene3D" id="1.10.490.20">
    <property type="entry name" value="Phycocyanins"/>
    <property type="match status" value="1"/>
</dbReference>
<dbReference type="InterPro" id="IPR036724">
    <property type="entry name" value="Cobalamin-bd_sf"/>
</dbReference>
<sequence length="355" mass="39838">MNGVIRDQIAATLRDQEFPLAEAVVALQYERQPEFWEPYGEAGRDKGIQDMKYHFSFLLEAIRAGDPSLFAEYVAWVKELFAGLRFPDEVMIETLECTRQVFQARWTPEQMIAVTPFLDAGVQEMRKTASASASFLDDDSSLGALAQQYLRALLRGERQAASQMILSAVEQGTSLKGIYLHVFQRSQYEIGRLWMLNQVNVAQEHYCTAATQLIMSQLYSYIFATPKIGRRLVAACVGGELHEIGIRMVADFFELEGWDTYYIGANAPTATILSQIEHYRPDVVGLSVTMGFHRSAVQDLIRRIRDTESGSRLKILVGGYSFLKRADLWKVVGADGSARDAEEAVRLASRLVGLS</sequence>
<dbReference type="Pfam" id="PF00502">
    <property type="entry name" value="Phycobilisome"/>
    <property type="match status" value="1"/>
</dbReference>
<dbReference type="InterPro" id="IPR036594">
    <property type="entry name" value="Meth_synthase_dom"/>
</dbReference>
<reference evidence="7" key="1">
    <citation type="journal article" date="2015" name="PeerJ">
        <title>First genomic representation of candidate bacterial phylum KSB3 points to enhanced environmental sensing as a trigger of wastewater bulking.</title>
        <authorList>
            <person name="Sekiguchi Y."/>
            <person name="Ohashi A."/>
            <person name="Parks D.H."/>
            <person name="Yamauchi T."/>
            <person name="Tyson G.W."/>
            <person name="Hugenholtz P."/>
        </authorList>
    </citation>
    <scope>NUCLEOTIDE SEQUENCE [LARGE SCALE GENOMIC DNA]</scope>
</reference>
<dbReference type="InterPro" id="IPR050554">
    <property type="entry name" value="Met_Synthase/Corrinoid"/>
</dbReference>
<dbReference type="PANTHER" id="PTHR45833">
    <property type="entry name" value="METHIONINE SYNTHASE"/>
    <property type="match status" value="1"/>
</dbReference>
<evidence type="ECO:0000259" key="6">
    <source>
        <dbReference type="PROSITE" id="PS51332"/>
    </source>
</evidence>
<evidence type="ECO:0000313" key="7">
    <source>
        <dbReference type="EMBL" id="GAK53630.1"/>
    </source>
</evidence>
<dbReference type="GO" id="GO:0008705">
    <property type="term" value="F:methionine synthase activity"/>
    <property type="evidence" value="ECO:0007669"/>
    <property type="project" value="TreeGrafter"/>
</dbReference>
<keyword evidence="4" id="KW-0170">Cobalt</keyword>
<proteinExistence type="inferred from homology"/>
<evidence type="ECO:0000256" key="2">
    <source>
        <dbReference type="ARBA" id="ARBA00022723"/>
    </source>
</evidence>
<evidence type="ECO:0000256" key="5">
    <source>
        <dbReference type="ARBA" id="ARBA00023307"/>
    </source>
</evidence>
<dbReference type="GO" id="GO:0015979">
    <property type="term" value="P:photosynthesis"/>
    <property type="evidence" value="ECO:0007669"/>
    <property type="project" value="InterPro"/>
</dbReference>
<dbReference type="Gene3D" id="3.40.50.280">
    <property type="entry name" value="Cobalamin-binding domain"/>
    <property type="match status" value="1"/>
</dbReference>
<dbReference type="HOGENOM" id="CLU_064060_0_0_0"/>
<keyword evidence="5" id="KW-0089">Bile pigment</keyword>
<dbReference type="EMBL" id="DF820459">
    <property type="protein sequence ID" value="GAK53630.1"/>
    <property type="molecule type" value="Genomic_DNA"/>
</dbReference>
<dbReference type="InterPro" id="IPR009050">
    <property type="entry name" value="Globin-like_sf"/>
</dbReference>
<keyword evidence="3" id="KW-0157">Chromophore</keyword>
<name>A0A0S6W7D1_9BACT</name>
<dbReference type="Proteomes" id="UP000030700">
    <property type="component" value="Unassembled WGS sequence"/>
</dbReference>
<dbReference type="InterPro" id="IPR003759">
    <property type="entry name" value="Cbl-bd_cap"/>
</dbReference>
<feature type="domain" description="B12-binding" evidence="6">
    <location>
        <begin position="229"/>
        <end position="355"/>
    </location>
</feature>
<evidence type="ECO:0000256" key="3">
    <source>
        <dbReference type="ARBA" id="ARBA00022991"/>
    </source>
</evidence>
<dbReference type="InterPro" id="IPR012128">
    <property type="entry name" value="Phycobilisome_asu/bsu"/>
</dbReference>
<dbReference type="GO" id="GO:0031419">
    <property type="term" value="F:cobalamin binding"/>
    <property type="evidence" value="ECO:0007669"/>
    <property type="project" value="InterPro"/>
</dbReference>
<dbReference type="AlphaFoldDB" id="A0A0S6W7D1"/>
<dbReference type="Gene3D" id="1.10.1240.10">
    <property type="entry name" value="Methionine synthase domain"/>
    <property type="match status" value="1"/>
</dbReference>
<dbReference type="GO" id="GO:0046653">
    <property type="term" value="P:tetrahydrofolate metabolic process"/>
    <property type="evidence" value="ECO:0007669"/>
    <property type="project" value="TreeGrafter"/>
</dbReference>
<dbReference type="SUPFAM" id="SSF46458">
    <property type="entry name" value="Globin-like"/>
    <property type="match status" value="1"/>
</dbReference>
<organism evidence="7">
    <name type="scientific">Candidatus Moduliflexus flocculans</name>
    <dbReference type="NCBI Taxonomy" id="1499966"/>
    <lineage>
        <taxon>Bacteria</taxon>
        <taxon>Candidatus Moduliflexota</taxon>
        <taxon>Candidatus Moduliflexia</taxon>
        <taxon>Candidatus Moduliflexales</taxon>
        <taxon>Candidatus Moduliflexaceae</taxon>
    </lineage>
</organism>
<evidence type="ECO:0000256" key="1">
    <source>
        <dbReference type="ARBA" id="ARBA00008182"/>
    </source>
</evidence>
<dbReference type="SUPFAM" id="SSF52242">
    <property type="entry name" value="Cobalamin (vitamin B12)-binding domain"/>
    <property type="match status" value="1"/>
</dbReference>
<comment type="similarity">
    <text evidence="1">Belongs to the phycobiliprotein family.</text>
</comment>